<dbReference type="AlphaFoldDB" id="A0A5B7GEZ6"/>
<comment type="caution">
    <text evidence="1">The sequence shown here is derived from an EMBL/GenBank/DDBJ whole genome shotgun (WGS) entry which is preliminary data.</text>
</comment>
<evidence type="ECO:0000313" key="2">
    <source>
        <dbReference type="Proteomes" id="UP000324222"/>
    </source>
</evidence>
<proteinExistence type="predicted"/>
<protein>
    <submittedName>
        <fullName evidence="1">Uncharacterized protein</fullName>
    </submittedName>
</protein>
<keyword evidence="2" id="KW-1185">Reference proteome</keyword>
<name>A0A5B7GEZ6_PORTR</name>
<accession>A0A5B7GEZ6</accession>
<dbReference type="EMBL" id="VSRR010016069">
    <property type="protein sequence ID" value="MPC58880.1"/>
    <property type="molecule type" value="Genomic_DNA"/>
</dbReference>
<sequence>MKWSCWKCHRWPWTSAKCVGRTSAQIVPFSPTTAAPPRPGPLWRLSGSSCPFSASMSVWLRVEAQMA</sequence>
<evidence type="ECO:0000313" key="1">
    <source>
        <dbReference type="EMBL" id="MPC58880.1"/>
    </source>
</evidence>
<organism evidence="1 2">
    <name type="scientific">Portunus trituberculatus</name>
    <name type="common">Swimming crab</name>
    <name type="synonym">Neptunus trituberculatus</name>
    <dbReference type="NCBI Taxonomy" id="210409"/>
    <lineage>
        <taxon>Eukaryota</taxon>
        <taxon>Metazoa</taxon>
        <taxon>Ecdysozoa</taxon>
        <taxon>Arthropoda</taxon>
        <taxon>Crustacea</taxon>
        <taxon>Multicrustacea</taxon>
        <taxon>Malacostraca</taxon>
        <taxon>Eumalacostraca</taxon>
        <taxon>Eucarida</taxon>
        <taxon>Decapoda</taxon>
        <taxon>Pleocyemata</taxon>
        <taxon>Brachyura</taxon>
        <taxon>Eubrachyura</taxon>
        <taxon>Portunoidea</taxon>
        <taxon>Portunidae</taxon>
        <taxon>Portuninae</taxon>
        <taxon>Portunus</taxon>
    </lineage>
</organism>
<gene>
    <name evidence="1" type="ORF">E2C01_052890</name>
</gene>
<dbReference type="Proteomes" id="UP000324222">
    <property type="component" value="Unassembled WGS sequence"/>
</dbReference>
<reference evidence="1 2" key="1">
    <citation type="submission" date="2019-05" db="EMBL/GenBank/DDBJ databases">
        <title>Another draft genome of Portunus trituberculatus and its Hox gene families provides insights of decapod evolution.</title>
        <authorList>
            <person name="Jeong J.-H."/>
            <person name="Song I."/>
            <person name="Kim S."/>
            <person name="Choi T."/>
            <person name="Kim D."/>
            <person name="Ryu S."/>
            <person name="Kim W."/>
        </authorList>
    </citation>
    <scope>NUCLEOTIDE SEQUENCE [LARGE SCALE GENOMIC DNA]</scope>
    <source>
        <tissue evidence="1">Muscle</tissue>
    </source>
</reference>